<organism evidence="2 3">
    <name type="scientific">Streptomyces lasiicapitis</name>
    <dbReference type="NCBI Taxonomy" id="1923961"/>
    <lineage>
        <taxon>Bacteria</taxon>
        <taxon>Bacillati</taxon>
        <taxon>Actinomycetota</taxon>
        <taxon>Actinomycetes</taxon>
        <taxon>Kitasatosporales</taxon>
        <taxon>Streptomycetaceae</taxon>
        <taxon>Streptomyces</taxon>
    </lineage>
</organism>
<keyword evidence="3" id="KW-1185">Reference proteome</keyword>
<sequence>MNTAKLTSVPTAPTAPNLATSRASWSKRTLSAPRSVMVAPAPVDVNGPADGIDVESMSCGGVLSPPSMYSVVRRFGRVNPAMLTSDLRRRSWALPLCGTAVTPVHGSGRSRMADTLWV</sequence>
<feature type="compositionally biased region" description="Polar residues" evidence="1">
    <location>
        <begin position="17"/>
        <end position="26"/>
    </location>
</feature>
<proteinExistence type="predicted"/>
<dbReference type="EMBL" id="BMNG01000018">
    <property type="protein sequence ID" value="GGO56187.1"/>
    <property type="molecule type" value="Genomic_DNA"/>
</dbReference>
<gene>
    <name evidence="2" type="ORF">GCM10012286_70100</name>
</gene>
<reference evidence="3" key="1">
    <citation type="journal article" date="2019" name="Int. J. Syst. Evol. Microbiol.">
        <title>The Global Catalogue of Microorganisms (GCM) 10K type strain sequencing project: providing services to taxonomists for standard genome sequencing and annotation.</title>
        <authorList>
            <consortium name="The Broad Institute Genomics Platform"/>
            <consortium name="The Broad Institute Genome Sequencing Center for Infectious Disease"/>
            <person name="Wu L."/>
            <person name="Ma J."/>
        </authorList>
    </citation>
    <scope>NUCLEOTIDE SEQUENCE [LARGE SCALE GENOMIC DNA]</scope>
    <source>
        <strain evidence="3">CGMCC 4.7349</strain>
    </source>
</reference>
<evidence type="ECO:0000256" key="1">
    <source>
        <dbReference type="SAM" id="MobiDB-lite"/>
    </source>
</evidence>
<feature type="compositionally biased region" description="Polar residues" evidence="1">
    <location>
        <begin position="1"/>
        <end position="11"/>
    </location>
</feature>
<dbReference type="Proteomes" id="UP000656881">
    <property type="component" value="Unassembled WGS sequence"/>
</dbReference>
<evidence type="ECO:0000313" key="2">
    <source>
        <dbReference type="EMBL" id="GGO56187.1"/>
    </source>
</evidence>
<feature type="region of interest" description="Disordered" evidence="1">
    <location>
        <begin position="1"/>
        <end position="26"/>
    </location>
</feature>
<evidence type="ECO:0000313" key="3">
    <source>
        <dbReference type="Proteomes" id="UP000656881"/>
    </source>
</evidence>
<comment type="caution">
    <text evidence="2">The sequence shown here is derived from an EMBL/GenBank/DDBJ whole genome shotgun (WGS) entry which is preliminary data.</text>
</comment>
<protein>
    <submittedName>
        <fullName evidence="2">Uncharacterized protein</fullName>
    </submittedName>
</protein>
<name>A0ABQ2MPL5_9ACTN</name>
<accession>A0ABQ2MPL5</accession>